<evidence type="ECO:0000256" key="6">
    <source>
        <dbReference type="SAM" id="Phobius"/>
    </source>
</evidence>
<evidence type="ECO:0000313" key="8">
    <source>
        <dbReference type="Proteomes" id="UP000053257"/>
    </source>
</evidence>
<name>A0A0C3PML3_PHLG1</name>
<protein>
    <recommendedName>
        <fullName evidence="9">Major facilitator superfamily (MFS) profile domain-containing protein</fullName>
    </recommendedName>
</protein>
<sequence>MLCVATSFTFASTPPLLSWLTANLRNTGALTLAIPMNVSLSQIGQIVGVWTFKTSEAPAYPTGLFTNAAFLLMGAMTVLVLHIIYTRRNRRLLPGEKIWEL</sequence>
<feature type="transmembrane region" description="Helical" evidence="6">
    <location>
        <begin position="64"/>
        <end position="85"/>
    </location>
</feature>
<gene>
    <name evidence="7" type="ORF">PHLGIDRAFT_405414</name>
</gene>
<organism evidence="7 8">
    <name type="scientific">Phlebiopsis gigantea (strain 11061_1 CR5-6)</name>
    <name type="common">White-rot fungus</name>
    <name type="synonym">Peniophora gigantea</name>
    <dbReference type="NCBI Taxonomy" id="745531"/>
    <lineage>
        <taxon>Eukaryota</taxon>
        <taxon>Fungi</taxon>
        <taxon>Dikarya</taxon>
        <taxon>Basidiomycota</taxon>
        <taxon>Agaricomycotina</taxon>
        <taxon>Agaricomycetes</taxon>
        <taxon>Polyporales</taxon>
        <taxon>Phanerochaetaceae</taxon>
        <taxon>Phlebiopsis</taxon>
    </lineage>
</organism>
<dbReference type="PANTHER" id="PTHR43791:SF49">
    <property type="entry name" value="TRANSPORTER, PUTATIVE (AFU_ORTHOLOGUE AFUA_4G04250)-RELATED"/>
    <property type="match status" value="1"/>
</dbReference>
<keyword evidence="4 6" id="KW-1133">Transmembrane helix</keyword>
<dbReference type="AlphaFoldDB" id="A0A0C3PML3"/>
<reference evidence="7 8" key="1">
    <citation type="journal article" date="2014" name="PLoS Genet.">
        <title>Analysis of the Phlebiopsis gigantea genome, transcriptome and secretome provides insight into its pioneer colonization strategies of wood.</title>
        <authorList>
            <person name="Hori C."/>
            <person name="Ishida T."/>
            <person name="Igarashi K."/>
            <person name="Samejima M."/>
            <person name="Suzuki H."/>
            <person name="Master E."/>
            <person name="Ferreira P."/>
            <person name="Ruiz-Duenas F.J."/>
            <person name="Held B."/>
            <person name="Canessa P."/>
            <person name="Larrondo L.F."/>
            <person name="Schmoll M."/>
            <person name="Druzhinina I.S."/>
            <person name="Kubicek C.P."/>
            <person name="Gaskell J.A."/>
            <person name="Kersten P."/>
            <person name="St John F."/>
            <person name="Glasner J."/>
            <person name="Sabat G."/>
            <person name="Splinter BonDurant S."/>
            <person name="Syed K."/>
            <person name="Yadav J."/>
            <person name="Mgbeahuruike A.C."/>
            <person name="Kovalchuk A."/>
            <person name="Asiegbu F.O."/>
            <person name="Lackner G."/>
            <person name="Hoffmeister D."/>
            <person name="Rencoret J."/>
            <person name="Gutierrez A."/>
            <person name="Sun H."/>
            <person name="Lindquist E."/>
            <person name="Barry K."/>
            <person name="Riley R."/>
            <person name="Grigoriev I.V."/>
            <person name="Henrissat B."/>
            <person name="Kues U."/>
            <person name="Berka R.M."/>
            <person name="Martinez A.T."/>
            <person name="Covert S.F."/>
            <person name="Blanchette R.A."/>
            <person name="Cullen D."/>
        </authorList>
    </citation>
    <scope>NUCLEOTIDE SEQUENCE [LARGE SCALE GENOMIC DNA]</scope>
    <source>
        <strain evidence="7 8">11061_1 CR5-6</strain>
    </source>
</reference>
<evidence type="ECO:0000256" key="5">
    <source>
        <dbReference type="ARBA" id="ARBA00023136"/>
    </source>
</evidence>
<evidence type="ECO:0000256" key="1">
    <source>
        <dbReference type="ARBA" id="ARBA00004141"/>
    </source>
</evidence>
<proteinExistence type="predicted"/>
<dbReference type="EMBL" id="KN840489">
    <property type="protein sequence ID" value="KIP07878.1"/>
    <property type="molecule type" value="Genomic_DNA"/>
</dbReference>
<dbReference type="HOGENOM" id="CLU_148824_0_0_1"/>
<keyword evidence="5 6" id="KW-0472">Membrane</keyword>
<dbReference type="OrthoDB" id="3241030at2759"/>
<evidence type="ECO:0000256" key="4">
    <source>
        <dbReference type="ARBA" id="ARBA00022989"/>
    </source>
</evidence>
<dbReference type="GO" id="GO:0016020">
    <property type="term" value="C:membrane"/>
    <property type="evidence" value="ECO:0007669"/>
    <property type="project" value="UniProtKB-SubCell"/>
</dbReference>
<keyword evidence="2" id="KW-0813">Transport</keyword>
<dbReference type="Proteomes" id="UP000053257">
    <property type="component" value="Unassembled WGS sequence"/>
</dbReference>
<evidence type="ECO:0000313" key="7">
    <source>
        <dbReference type="EMBL" id="KIP07878.1"/>
    </source>
</evidence>
<comment type="subcellular location">
    <subcellularLocation>
        <location evidence="1">Membrane</location>
        <topology evidence="1">Multi-pass membrane protein</topology>
    </subcellularLocation>
</comment>
<accession>A0A0C3PML3</accession>
<evidence type="ECO:0000256" key="2">
    <source>
        <dbReference type="ARBA" id="ARBA00022448"/>
    </source>
</evidence>
<dbReference type="PANTHER" id="PTHR43791">
    <property type="entry name" value="PERMEASE-RELATED"/>
    <property type="match status" value="1"/>
</dbReference>
<dbReference type="STRING" id="745531.A0A0C3PML3"/>
<dbReference type="GO" id="GO:0022857">
    <property type="term" value="F:transmembrane transporter activity"/>
    <property type="evidence" value="ECO:0007669"/>
    <property type="project" value="TreeGrafter"/>
</dbReference>
<evidence type="ECO:0000256" key="3">
    <source>
        <dbReference type="ARBA" id="ARBA00022692"/>
    </source>
</evidence>
<keyword evidence="3 6" id="KW-0812">Transmembrane</keyword>
<evidence type="ECO:0008006" key="9">
    <source>
        <dbReference type="Google" id="ProtNLM"/>
    </source>
</evidence>
<keyword evidence="8" id="KW-1185">Reference proteome</keyword>